<sequence>MSASRENCLEVLAAAADSDKLAAVERRRFLRTGGIAAGAALVGLVARDADAQSATPPAGPRQQMALVRRHENDHVAFLLNGLGAAARPKPTFQNLQQPNLNAFLTVATALENTGVGAYLGAAPAILDASYLGAAASIALVEARHAGFFNSFRSKPMTLNAFGMELSFDAAFTPAQVGGAAGSFIASLNGGPPLDYSSTRSASNDVAILNFALALEYLEADFYNINVPLFYGV</sequence>
<dbReference type="RefSeq" id="WP_172992308.1">
    <property type="nucleotide sequence ID" value="NZ_AP021861.1"/>
</dbReference>
<dbReference type="Proteomes" id="UP000326837">
    <property type="component" value="Chromosome"/>
</dbReference>
<dbReference type="KEGG" id="lpav:PLANPX_5570"/>
<organism evidence="1 2">
    <name type="scientific">Lacipirellula parvula</name>
    <dbReference type="NCBI Taxonomy" id="2650471"/>
    <lineage>
        <taxon>Bacteria</taxon>
        <taxon>Pseudomonadati</taxon>
        <taxon>Planctomycetota</taxon>
        <taxon>Planctomycetia</taxon>
        <taxon>Pirellulales</taxon>
        <taxon>Lacipirellulaceae</taxon>
        <taxon>Lacipirellula</taxon>
    </lineage>
</organism>
<dbReference type="AlphaFoldDB" id="A0A5K7XHM9"/>
<dbReference type="PROSITE" id="PS51318">
    <property type="entry name" value="TAT"/>
    <property type="match status" value="1"/>
</dbReference>
<name>A0A5K7XHM9_9BACT</name>
<dbReference type="InterPro" id="IPR006311">
    <property type="entry name" value="TAT_signal"/>
</dbReference>
<gene>
    <name evidence="1" type="ORF">PLANPX_5570</name>
</gene>
<evidence type="ECO:0000313" key="1">
    <source>
        <dbReference type="EMBL" id="BBO35958.1"/>
    </source>
</evidence>
<accession>A0A5K7XHM9</accession>
<protein>
    <recommendedName>
        <fullName evidence="3">Dessication-associated protein</fullName>
    </recommendedName>
</protein>
<reference evidence="2" key="1">
    <citation type="submission" date="2019-10" db="EMBL/GenBank/DDBJ databases">
        <title>Lacipirellula parvula gen. nov., sp. nov., representing a lineage of planctomycetes widespread in freshwater anoxic habitats, and description of the family Lacipirellulaceae.</title>
        <authorList>
            <person name="Dedysh S.N."/>
            <person name="Kulichevskaya I.S."/>
            <person name="Beletsky A.V."/>
            <person name="Rakitin A.L."/>
            <person name="Mardanov A.V."/>
            <person name="Ivanova A.A."/>
            <person name="Saltykova V.X."/>
            <person name="Rijpstra W.I.C."/>
            <person name="Sinninghe Damste J.S."/>
            <person name="Ravin N.V."/>
        </authorList>
    </citation>
    <scope>NUCLEOTIDE SEQUENCE [LARGE SCALE GENOMIC DNA]</scope>
    <source>
        <strain evidence="2">PX69</strain>
    </source>
</reference>
<dbReference type="Pfam" id="PF13668">
    <property type="entry name" value="Ferritin_2"/>
    <property type="match status" value="1"/>
</dbReference>
<proteinExistence type="predicted"/>
<keyword evidence="2" id="KW-1185">Reference proteome</keyword>
<evidence type="ECO:0000313" key="2">
    <source>
        <dbReference type="Proteomes" id="UP000326837"/>
    </source>
</evidence>
<dbReference type="EMBL" id="AP021861">
    <property type="protein sequence ID" value="BBO35958.1"/>
    <property type="molecule type" value="Genomic_DNA"/>
</dbReference>
<evidence type="ECO:0008006" key="3">
    <source>
        <dbReference type="Google" id="ProtNLM"/>
    </source>
</evidence>